<accession>A0A8S5UGY4</accession>
<proteinExistence type="predicted"/>
<sequence>MTDALNTHSNLTTLIDEIKKLVEFSRSEPQPEQQEIPGDNPWQKLGEAIAESIRQENQRPGLAWRLWHGRHRWRFNAGANKAKPLTHQRKKRLAAMRERTRYYRTEKCRLRFAAILNQFGLK</sequence>
<dbReference type="EMBL" id="BK016086">
    <property type="protein sequence ID" value="DAF93638.1"/>
    <property type="molecule type" value="Genomic_DNA"/>
</dbReference>
<evidence type="ECO:0000313" key="1">
    <source>
        <dbReference type="EMBL" id="DAF93638.1"/>
    </source>
</evidence>
<protein>
    <submittedName>
        <fullName evidence="1">Uncharacterized protein</fullName>
    </submittedName>
</protein>
<reference evidence="1" key="1">
    <citation type="journal article" date="2021" name="Proc. Natl. Acad. Sci. U.S.A.">
        <title>A Catalog of Tens of Thousands of Viruses from Human Metagenomes Reveals Hidden Associations with Chronic Diseases.</title>
        <authorList>
            <person name="Tisza M.J."/>
            <person name="Buck C.B."/>
        </authorList>
    </citation>
    <scope>NUCLEOTIDE SEQUENCE</scope>
    <source>
        <strain evidence="1">Ctshb19</strain>
    </source>
</reference>
<organism evidence="1">
    <name type="scientific">Myoviridae sp. ctshb19</name>
    <dbReference type="NCBI Taxonomy" id="2825194"/>
    <lineage>
        <taxon>Viruses</taxon>
        <taxon>Duplodnaviria</taxon>
        <taxon>Heunggongvirae</taxon>
        <taxon>Uroviricota</taxon>
        <taxon>Caudoviricetes</taxon>
    </lineage>
</organism>
<name>A0A8S5UGY4_9CAUD</name>